<dbReference type="Proteomes" id="UP000581447">
    <property type="component" value="Unassembled WGS sequence"/>
</dbReference>
<keyword evidence="1" id="KW-1133">Transmembrane helix</keyword>
<proteinExistence type="predicted"/>
<name>A0A840B4M6_9SPHN</name>
<dbReference type="RefSeq" id="WP_183941788.1">
    <property type="nucleotide sequence ID" value="NZ_BAABBG010000005.1"/>
</dbReference>
<feature type="transmembrane region" description="Helical" evidence="1">
    <location>
        <begin position="38"/>
        <end position="59"/>
    </location>
</feature>
<dbReference type="AlphaFoldDB" id="A0A840B4M6"/>
<organism evidence="2 3">
    <name type="scientific">Sphingorhabdus rigui</name>
    <dbReference type="NCBI Taxonomy" id="1282858"/>
    <lineage>
        <taxon>Bacteria</taxon>
        <taxon>Pseudomonadati</taxon>
        <taxon>Pseudomonadota</taxon>
        <taxon>Alphaproteobacteria</taxon>
        <taxon>Sphingomonadales</taxon>
        <taxon>Sphingomonadaceae</taxon>
        <taxon>Sphingorhabdus</taxon>
    </lineage>
</organism>
<evidence type="ECO:0000313" key="3">
    <source>
        <dbReference type="Proteomes" id="UP000581447"/>
    </source>
</evidence>
<feature type="transmembrane region" description="Helical" evidence="1">
    <location>
        <begin position="162"/>
        <end position="180"/>
    </location>
</feature>
<evidence type="ECO:0000256" key="1">
    <source>
        <dbReference type="SAM" id="Phobius"/>
    </source>
</evidence>
<dbReference type="EMBL" id="JACIEA010000002">
    <property type="protein sequence ID" value="MBB3943474.1"/>
    <property type="molecule type" value="Genomic_DNA"/>
</dbReference>
<keyword evidence="3" id="KW-1185">Reference proteome</keyword>
<feature type="transmembrane region" description="Helical" evidence="1">
    <location>
        <begin position="111"/>
        <end position="130"/>
    </location>
</feature>
<keyword evidence="1" id="KW-0472">Membrane</keyword>
<feature type="transmembrane region" description="Helical" evidence="1">
    <location>
        <begin position="71"/>
        <end position="91"/>
    </location>
</feature>
<feature type="transmembrane region" description="Helical" evidence="1">
    <location>
        <begin position="136"/>
        <end position="155"/>
    </location>
</feature>
<evidence type="ECO:0000313" key="2">
    <source>
        <dbReference type="EMBL" id="MBB3943474.1"/>
    </source>
</evidence>
<protein>
    <submittedName>
        <fullName evidence="2">Uncharacterized protein</fullName>
    </submittedName>
</protein>
<comment type="caution">
    <text evidence="2">The sequence shown here is derived from an EMBL/GenBank/DDBJ whole genome shotgun (WGS) entry which is preliminary data.</text>
</comment>
<sequence>MNGFEYIFTLFGLLLGLALAEGLGGLARVLKARHHVHVGWPTALLGLFVSCDLVTFWLYGWELREVIPVTWPAIFGGFVVTAIYYLAASLIFPDGDLEDLDAHFDRHYRTVMAGVFVCNVALFGTLVTLMDIPDLFTLRFVVVGWSAFPALLLAICTRDRRVVMGCLVYLISLYPLAVVWA</sequence>
<accession>A0A840B4M6</accession>
<keyword evidence="1" id="KW-0812">Transmembrane</keyword>
<feature type="transmembrane region" description="Helical" evidence="1">
    <location>
        <begin position="6"/>
        <end position="26"/>
    </location>
</feature>
<reference evidence="2 3" key="1">
    <citation type="submission" date="2020-08" db="EMBL/GenBank/DDBJ databases">
        <title>Genomic Encyclopedia of Type Strains, Phase IV (KMG-IV): sequencing the most valuable type-strain genomes for metagenomic binning, comparative biology and taxonomic classification.</title>
        <authorList>
            <person name="Goeker M."/>
        </authorList>
    </citation>
    <scope>NUCLEOTIDE SEQUENCE [LARGE SCALE GENOMIC DNA]</scope>
    <source>
        <strain evidence="2 3">DSM 29050</strain>
    </source>
</reference>
<gene>
    <name evidence="2" type="ORF">GGR91_001732</name>
</gene>